<evidence type="ECO:0000256" key="7">
    <source>
        <dbReference type="ARBA" id="ARBA00023159"/>
    </source>
</evidence>
<keyword evidence="15" id="KW-1185">Reference proteome</keyword>
<name>A0A3P8ZZR4_ESOLU</name>
<dbReference type="GO" id="GO:0005737">
    <property type="term" value="C:cytoplasm"/>
    <property type="evidence" value="ECO:0007669"/>
    <property type="project" value="UniProtKB-SubCell"/>
</dbReference>
<dbReference type="CTD" id="101886240"/>
<dbReference type="InterPro" id="IPR024785">
    <property type="entry name" value="TORC_C"/>
</dbReference>
<dbReference type="Pfam" id="PF12884">
    <property type="entry name" value="TORC_N"/>
    <property type="match status" value="1"/>
</dbReference>
<dbReference type="InterPro" id="IPR024783">
    <property type="entry name" value="TORC_N"/>
</dbReference>
<evidence type="ECO:0000313" key="15">
    <source>
        <dbReference type="Proteomes" id="UP000265140"/>
    </source>
</evidence>
<reference evidence="15" key="1">
    <citation type="journal article" date="2014" name="PLoS ONE">
        <title>The genome and linkage map of the northern pike (Esox lucius): conserved synteny revealed between the salmonid sister group and the Neoteleostei.</title>
        <authorList>
            <person name="Rondeau E.B."/>
            <person name="Minkley D.R."/>
            <person name="Leong J.S."/>
            <person name="Messmer A.M."/>
            <person name="Jantzen J.R."/>
            <person name="von Schalburg K.R."/>
            <person name="Lemon C."/>
            <person name="Bird N.H."/>
            <person name="Koop B.F."/>
        </authorList>
    </citation>
    <scope>NUCLEOTIDE SEQUENCE</scope>
</reference>
<evidence type="ECO:0000256" key="10">
    <source>
        <dbReference type="SAM" id="MobiDB-lite"/>
    </source>
</evidence>
<evidence type="ECO:0000256" key="9">
    <source>
        <dbReference type="ARBA" id="ARBA00023242"/>
    </source>
</evidence>
<keyword evidence="7" id="KW-0010">Activator</keyword>
<evidence type="ECO:0000259" key="12">
    <source>
        <dbReference type="Pfam" id="PF12885"/>
    </source>
</evidence>
<dbReference type="Bgee" id="ENSELUG00000012385">
    <property type="expression patterns" value="Expressed in testis and 13 other cell types or tissues"/>
</dbReference>
<evidence type="ECO:0000313" key="14">
    <source>
        <dbReference type="Ensembl" id="ENSELUP00000033964.3"/>
    </source>
</evidence>
<dbReference type="PANTHER" id="PTHR13589">
    <property type="entry name" value="CREB-REGULATED TRANSCRIPTION COACTIVATOR"/>
    <property type="match status" value="1"/>
</dbReference>
<dbReference type="GO" id="GO:0045944">
    <property type="term" value="P:positive regulation of transcription by RNA polymerase II"/>
    <property type="evidence" value="ECO:0007669"/>
    <property type="project" value="TreeGrafter"/>
</dbReference>
<evidence type="ECO:0000256" key="8">
    <source>
        <dbReference type="ARBA" id="ARBA00023163"/>
    </source>
</evidence>
<dbReference type="InterPro" id="IPR024784">
    <property type="entry name" value="TORC_M"/>
</dbReference>
<dbReference type="GO" id="GO:0005634">
    <property type="term" value="C:nucleus"/>
    <property type="evidence" value="ECO:0007669"/>
    <property type="project" value="UniProtKB-SubCell"/>
</dbReference>
<evidence type="ECO:0000259" key="11">
    <source>
        <dbReference type="Pfam" id="PF12884"/>
    </source>
</evidence>
<evidence type="ECO:0000256" key="2">
    <source>
        <dbReference type="ARBA" id="ARBA00004496"/>
    </source>
</evidence>
<dbReference type="Pfam" id="PF12885">
    <property type="entry name" value="TORC_M"/>
    <property type="match status" value="1"/>
</dbReference>
<feature type="domain" description="Transducer of regulated CREB activity N-terminal" evidence="11">
    <location>
        <begin position="6"/>
        <end position="66"/>
    </location>
</feature>
<dbReference type="GO" id="GO:0051289">
    <property type="term" value="P:protein homotetramerization"/>
    <property type="evidence" value="ECO:0007669"/>
    <property type="project" value="InterPro"/>
</dbReference>
<dbReference type="GO" id="GO:0008140">
    <property type="term" value="F:cAMP response element binding protein binding"/>
    <property type="evidence" value="ECO:0007669"/>
    <property type="project" value="InterPro"/>
</dbReference>
<keyword evidence="6" id="KW-0805">Transcription regulation</keyword>
<keyword evidence="9" id="KW-0539">Nucleus</keyword>
<feature type="compositionally biased region" description="Basic and acidic residues" evidence="10">
    <location>
        <begin position="185"/>
        <end position="209"/>
    </location>
</feature>
<reference evidence="14" key="3">
    <citation type="submission" date="2025-08" db="UniProtKB">
        <authorList>
            <consortium name="Ensembl"/>
        </authorList>
    </citation>
    <scope>IDENTIFICATION</scope>
</reference>
<dbReference type="Ensembl" id="ENSELUT00000037950.3">
    <property type="protein sequence ID" value="ENSELUP00000033964.3"/>
    <property type="gene ID" value="ENSELUG00000012385.3"/>
</dbReference>
<dbReference type="Pfam" id="PF12886">
    <property type="entry name" value="TORC_C"/>
    <property type="match status" value="1"/>
</dbReference>
<evidence type="ECO:0000259" key="13">
    <source>
        <dbReference type="Pfam" id="PF12886"/>
    </source>
</evidence>
<reference evidence="14" key="4">
    <citation type="submission" date="2025-09" db="UniProtKB">
        <authorList>
            <consortium name="Ensembl"/>
        </authorList>
    </citation>
    <scope>IDENTIFICATION</scope>
</reference>
<dbReference type="AlphaFoldDB" id="A0A3P8ZZR4"/>
<feature type="domain" description="Transducer of regulated CREB activity C-terminal" evidence="13">
    <location>
        <begin position="467"/>
        <end position="542"/>
    </location>
</feature>
<accession>A0A3P8ZZR4</accession>
<evidence type="ECO:0000256" key="4">
    <source>
        <dbReference type="ARBA" id="ARBA00022490"/>
    </source>
</evidence>
<reference evidence="14" key="2">
    <citation type="submission" date="2020-02" db="EMBL/GenBank/DDBJ databases">
        <title>Esox lucius (northern pike) genome, fEsoLuc1, primary haplotype.</title>
        <authorList>
            <person name="Myers G."/>
            <person name="Karagic N."/>
            <person name="Meyer A."/>
            <person name="Pippel M."/>
            <person name="Reichard M."/>
            <person name="Winkler S."/>
            <person name="Tracey A."/>
            <person name="Sims Y."/>
            <person name="Howe K."/>
            <person name="Rhie A."/>
            <person name="Formenti G."/>
            <person name="Durbin R."/>
            <person name="Fedrigo O."/>
            <person name="Jarvis E.D."/>
        </authorList>
    </citation>
    <scope>NUCLEOTIDE SEQUENCE [LARGE SCALE GENOMIC DNA]</scope>
</reference>
<organism evidence="14 15">
    <name type="scientific">Esox lucius</name>
    <name type="common">Northern pike</name>
    <dbReference type="NCBI Taxonomy" id="8010"/>
    <lineage>
        <taxon>Eukaryota</taxon>
        <taxon>Metazoa</taxon>
        <taxon>Chordata</taxon>
        <taxon>Craniata</taxon>
        <taxon>Vertebrata</taxon>
        <taxon>Euteleostomi</taxon>
        <taxon>Actinopterygii</taxon>
        <taxon>Neopterygii</taxon>
        <taxon>Teleostei</taxon>
        <taxon>Protacanthopterygii</taxon>
        <taxon>Esociformes</taxon>
        <taxon>Esocidae</taxon>
        <taxon>Esox</taxon>
    </lineage>
</organism>
<keyword evidence="5" id="KW-0597">Phosphoprotein</keyword>
<keyword evidence="8" id="KW-0804">Transcription</keyword>
<dbReference type="GeneTree" id="ENSGT00390000010652"/>
<dbReference type="RefSeq" id="XP_010900862.1">
    <property type="nucleotide sequence ID" value="XM_010902560.3"/>
</dbReference>
<evidence type="ECO:0000256" key="5">
    <source>
        <dbReference type="ARBA" id="ARBA00022553"/>
    </source>
</evidence>
<proteinExistence type="inferred from homology"/>
<sequence>MASSNNPRKFSEKIALHNQKQAEETAAFEEVMKDLNITRAARLQLQKTQYLQLGQIRGQYCGGSLPNVNQIGNSNIDLPFQNSALDTSRSTRHHGLVDRVYRDRSRITSPHRRPLSVDKHGRQIDSCPYGSVYLSPPPDTSWRRTNSDSALHQSAMNPVPQDSFAGGSQELQPKRVLLLTVPGTEKAESEADKETQWDNKKNDSSRTKSCEVPGINIFPSPDQEVNTSLAPATLNTGGSLPDLTNIQFPPPLPTPLDPDDIVAFPSLSSSTGSLTTNLTQLGISAASHGITTTPQPTMTVTGQRRQPALIPLTLNADAQPLPSPQQLSPTLTPPLNIQAVAMDALTLEQQLSQYAFFSQLTAQAQAQVLSDLQQQQALPPGIRLITLPLAPAPAATQSSPGSQVQTTTSINLNSLEQFNMIENPISSNSLYSQCSTLNYTQAAMMGLTGSSLHDSQQLGYSSHGNIPNIILTVTGESPPSLSKELTNSLAGVGDVSFDADSQFPLDELKIDPLTLDGLHMLNDPDMVLADPATEDTFRMDRL</sequence>
<dbReference type="PANTHER" id="PTHR13589:SF14">
    <property type="entry name" value="CREB-REGULATED TRANSCRIPTION COACTIVATOR 1"/>
    <property type="match status" value="1"/>
</dbReference>
<evidence type="ECO:0000256" key="6">
    <source>
        <dbReference type="ARBA" id="ARBA00023015"/>
    </source>
</evidence>
<comment type="subcellular location">
    <subcellularLocation>
        <location evidence="2">Cytoplasm</location>
    </subcellularLocation>
    <subcellularLocation>
        <location evidence="1">Nucleus</location>
    </subcellularLocation>
</comment>
<comment type="similarity">
    <text evidence="3">Belongs to the TORC family.</text>
</comment>
<dbReference type="InterPro" id="IPR024786">
    <property type="entry name" value="TORC"/>
</dbReference>
<dbReference type="Proteomes" id="UP000265140">
    <property type="component" value="Chromosome 8"/>
</dbReference>
<protein>
    <recommendedName>
        <fullName evidence="16">CREB regulated transcription coactivator 1</fullName>
    </recommendedName>
</protein>
<keyword evidence="4" id="KW-0963">Cytoplasm</keyword>
<feature type="region of interest" description="Disordered" evidence="10">
    <location>
        <begin position="104"/>
        <end position="130"/>
    </location>
</feature>
<evidence type="ECO:0000256" key="1">
    <source>
        <dbReference type="ARBA" id="ARBA00004123"/>
    </source>
</evidence>
<evidence type="ECO:0000256" key="3">
    <source>
        <dbReference type="ARBA" id="ARBA00007167"/>
    </source>
</evidence>
<evidence type="ECO:0008006" key="16">
    <source>
        <dbReference type="Google" id="ProtNLM"/>
    </source>
</evidence>
<feature type="domain" description="Transducer of regulated CREB activity middle" evidence="12">
    <location>
        <begin position="144"/>
        <end position="285"/>
    </location>
</feature>
<feature type="region of interest" description="Disordered" evidence="10">
    <location>
        <begin position="184"/>
        <end position="223"/>
    </location>
</feature>
<dbReference type="GeneID" id="105029284"/>